<evidence type="ECO:0000313" key="1">
    <source>
        <dbReference type="EMBL" id="CAB4168993.1"/>
    </source>
</evidence>
<protein>
    <submittedName>
        <fullName evidence="4">Uncharacterized protein</fullName>
    </submittedName>
</protein>
<name>A0A6J5S057_9CAUD</name>
<dbReference type="EMBL" id="LR798391">
    <property type="protein sequence ID" value="CAB5228605.1"/>
    <property type="molecule type" value="Genomic_DNA"/>
</dbReference>
<sequence>MPLKANDTDGAVTRKRLETWAAGREKVTIVAATDAATVQTAAQLSGAGRVVYTMTPSTGRTLTTPTGAQLGAGFTDEAVGTSFEFTVVNVAAATHAITLTAGASGVTLLGVAGMATVAAATSATFVGVFTAADTVSIYRK</sequence>
<organism evidence="4">
    <name type="scientific">uncultured Caudovirales phage</name>
    <dbReference type="NCBI Taxonomy" id="2100421"/>
    <lineage>
        <taxon>Viruses</taxon>
        <taxon>Duplodnaviria</taxon>
        <taxon>Heunggongvirae</taxon>
        <taxon>Uroviricota</taxon>
        <taxon>Caudoviricetes</taxon>
        <taxon>Peduoviridae</taxon>
        <taxon>Maltschvirus</taxon>
        <taxon>Maltschvirus maltsch</taxon>
    </lineage>
</organism>
<dbReference type="EMBL" id="LR796834">
    <property type="protein sequence ID" value="CAB4168993.1"/>
    <property type="molecule type" value="Genomic_DNA"/>
</dbReference>
<evidence type="ECO:0000313" key="5">
    <source>
        <dbReference type="EMBL" id="CAB4214539.1"/>
    </source>
</evidence>
<dbReference type="EMBL" id="LR797296">
    <property type="protein sequence ID" value="CAB4200297.1"/>
    <property type="molecule type" value="Genomic_DNA"/>
</dbReference>
<evidence type="ECO:0000313" key="6">
    <source>
        <dbReference type="EMBL" id="CAB5228605.1"/>
    </source>
</evidence>
<evidence type="ECO:0000313" key="2">
    <source>
        <dbReference type="EMBL" id="CAB4171698.1"/>
    </source>
</evidence>
<evidence type="ECO:0000313" key="3">
    <source>
        <dbReference type="EMBL" id="CAB4183718.1"/>
    </source>
</evidence>
<reference evidence="4" key="1">
    <citation type="submission" date="2020-05" db="EMBL/GenBank/DDBJ databases">
        <authorList>
            <person name="Chiriac C."/>
            <person name="Salcher M."/>
            <person name="Ghai R."/>
            <person name="Kavagutti S V."/>
        </authorList>
    </citation>
    <scope>NUCLEOTIDE SEQUENCE</scope>
</reference>
<dbReference type="EMBL" id="LR796872">
    <property type="protein sequence ID" value="CAB4171698.1"/>
    <property type="molecule type" value="Genomic_DNA"/>
</dbReference>
<dbReference type="EMBL" id="LR797055">
    <property type="protein sequence ID" value="CAB4183718.1"/>
    <property type="molecule type" value="Genomic_DNA"/>
</dbReference>
<accession>A0A6J5S057</accession>
<dbReference type="EMBL" id="LR797407">
    <property type="protein sequence ID" value="CAB4214539.1"/>
    <property type="molecule type" value="Genomic_DNA"/>
</dbReference>
<proteinExistence type="predicted"/>
<evidence type="ECO:0000313" key="4">
    <source>
        <dbReference type="EMBL" id="CAB4200297.1"/>
    </source>
</evidence>
<gene>
    <name evidence="3" type="ORF">UFOVP1098_2</name>
    <name evidence="4" type="ORF">UFOVP1353_31</name>
    <name evidence="5" type="ORF">UFOVP1458_43</name>
    <name evidence="6" type="ORF">UFOVP1546_25</name>
    <name evidence="1" type="ORF">UFOVP578_40</name>
    <name evidence="2" type="ORF">UFOVP928_14</name>
</gene>